<gene>
    <name evidence="1" type="ORF">N47_D30640</name>
</gene>
<dbReference type="AlphaFoldDB" id="E1YHY6"/>
<accession>E1YHY6</accession>
<proteinExistence type="predicted"/>
<reference evidence="1" key="1">
    <citation type="journal article" date="2011" name="Environ. Microbiol.">
        <title>Genomic insights into the metabolic potential of the polycyclic aromatic hydrocarbon degrading sulfate-reducing Deltaproteobacterium N47.</title>
        <authorList>
            <person name="Bergmann F."/>
            <person name="Selesi D."/>
            <person name="Weinmaier T."/>
            <person name="Tischler P."/>
            <person name="Rattei T."/>
            <person name="Meckenstock R.U."/>
        </authorList>
    </citation>
    <scope>NUCLEOTIDE SEQUENCE</scope>
</reference>
<sequence>MQGTNLSIFGSWTERDPAGLIRSAAPVMAWGGDNEDYPEEITPTSLVTAMLAPFRVNFRNPADLIDKGVPALAEYRKVAHSRQPPQLWNRPRPARKPL</sequence>
<evidence type="ECO:0000313" key="1">
    <source>
        <dbReference type="EMBL" id="CBX30255.1"/>
    </source>
</evidence>
<name>E1YHY6_9BACT</name>
<dbReference type="EMBL" id="FR695874">
    <property type="protein sequence ID" value="CBX30255.1"/>
    <property type="molecule type" value="Genomic_DNA"/>
</dbReference>
<protein>
    <submittedName>
        <fullName evidence="1">Uncharacterized protein</fullName>
    </submittedName>
</protein>
<organism evidence="1">
    <name type="scientific">uncultured Desulfobacterium sp</name>
    <dbReference type="NCBI Taxonomy" id="201089"/>
    <lineage>
        <taxon>Bacteria</taxon>
        <taxon>Pseudomonadati</taxon>
        <taxon>Thermodesulfobacteriota</taxon>
        <taxon>Desulfobacteria</taxon>
        <taxon>Desulfobacterales</taxon>
        <taxon>Desulfobacteriaceae</taxon>
        <taxon>Desulfobacterium</taxon>
        <taxon>environmental samples</taxon>
    </lineage>
</organism>